<dbReference type="InterPro" id="IPR036100">
    <property type="entry name" value="QueA_sf"/>
</dbReference>
<evidence type="ECO:0000256" key="1">
    <source>
        <dbReference type="ARBA" id="ARBA00022490"/>
    </source>
</evidence>
<keyword evidence="1 5" id="KW-0963">Cytoplasm</keyword>
<comment type="similarity">
    <text evidence="5">Belongs to the QueA family.</text>
</comment>
<evidence type="ECO:0000313" key="6">
    <source>
        <dbReference type="EMBL" id="KUL31189.1"/>
    </source>
</evidence>
<dbReference type="InterPro" id="IPR003699">
    <property type="entry name" value="QueA"/>
</dbReference>
<keyword evidence="4 5" id="KW-0671">Queuosine biosynthesis</keyword>
<dbReference type="AlphaFoldDB" id="A0A101JQN0"/>
<keyword evidence="3 5" id="KW-0949">S-adenosyl-L-methionine</keyword>
<dbReference type="OrthoDB" id="9805933at2"/>
<evidence type="ECO:0000313" key="7">
    <source>
        <dbReference type="Proteomes" id="UP000053937"/>
    </source>
</evidence>
<dbReference type="HAMAP" id="MF_00113">
    <property type="entry name" value="QueA"/>
    <property type="match status" value="1"/>
</dbReference>
<dbReference type="PANTHER" id="PTHR30307:SF0">
    <property type="entry name" value="S-ADENOSYLMETHIONINE:TRNA RIBOSYLTRANSFERASE-ISOMERASE"/>
    <property type="match status" value="1"/>
</dbReference>
<keyword evidence="6" id="KW-0413">Isomerase</keyword>
<comment type="pathway">
    <text evidence="5">tRNA modification; tRNA-queuosine biosynthesis.</text>
</comment>
<dbReference type="NCBIfam" id="NF001140">
    <property type="entry name" value="PRK00147.1"/>
    <property type="match status" value="1"/>
</dbReference>
<dbReference type="EMBL" id="LMBR01000072">
    <property type="protein sequence ID" value="KUL31189.1"/>
    <property type="molecule type" value="Genomic_DNA"/>
</dbReference>
<reference evidence="6 7" key="1">
    <citation type="submission" date="2015-10" db="EMBL/GenBank/DDBJ databases">
        <title>Draft Genome Sequence of Chlorobium limicola strain Frasassi Growing under Artificial Lighting in the Frasassi Cave System.</title>
        <authorList>
            <person name="Mansor M."/>
            <person name="Macalady J."/>
        </authorList>
    </citation>
    <scope>NUCLEOTIDE SEQUENCE [LARGE SCALE GENOMIC DNA]</scope>
    <source>
        <strain evidence="6 7">Frasassi</strain>
    </source>
</reference>
<dbReference type="GO" id="GO:0008616">
    <property type="term" value="P:tRNA queuosine(34) biosynthetic process"/>
    <property type="evidence" value="ECO:0007669"/>
    <property type="project" value="UniProtKB-UniRule"/>
</dbReference>
<comment type="function">
    <text evidence="5">Transfers and isomerizes the ribose moiety from AdoMet to the 7-aminomethyl group of 7-deazaguanine (preQ1-tRNA) to give epoxyqueuosine (oQ-tRNA).</text>
</comment>
<comment type="subcellular location">
    <subcellularLocation>
        <location evidence="5">Cytoplasm</location>
    </subcellularLocation>
</comment>
<dbReference type="NCBIfam" id="TIGR00113">
    <property type="entry name" value="queA"/>
    <property type="match status" value="1"/>
</dbReference>
<evidence type="ECO:0000256" key="3">
    <source>
        <dbReference type="ARBA" id="ARBA00022691"/>
    </source>
</evidence>
<dbReference type="PANTHER" id="PTHR30307">
    <property type="entry name" value="S-ADENOSYLMETHIONINE:TRNA RIBOSYLTRANSFERASE-ISOMERASE"/>
    <property type="match status" value="1"/>
</dbReference>
<dbReference type="RefSeq" id="WP_059138624.1">
    <property type="nucleotide sequence ID" value="NZ_LMBR01000072.1"/>
</dbReference>
<dbReference type="Proteomes" id="UP000053937">
    <property type="component" value="Unassembled WGS sequence"/>
</dbReference>
<comment type="caution">
    <text evidence="6">The sequence shown here is derived from an EMBL/GenBank/DDBJ whole genome shotgun (WGS) entry which is preliminary data.</text>
</comment>
<comment type="catalytic activity">
    <reaction evidence="5">
        <text>7-aminomethyl-7-carbaguanosine(34) in tRNA + S-adenosyl-L-methionine = epoxyqueuosine(34) in tRNA + adenine + L-methionine + 2 H(+)</text>
        <dbReference type="Rhea" id="RHEA:32155"/>
        <dbReference type="Rhea" id="RHEA-COMP:10342"/>
        <dbReference type="Rhea" id="RHEA-COMP:18582"/>
        <dbReference type="ChEBI" id="CHEBI:15378"/>
        <dbReference type="ChEBI" id="CHEBI:16708"/>
        <dbReference type="ChEBI" id="CHEBI:57844"/>
        <dbReference type="ChEBI" id="CHEBI:59789"/>
        <dbReference type="ChEBI" id="CHEBI:82833"/>
        <dbReference type="ChEBI" id="CHEBI:194443"/>
        <dbReference type="EC" id="2.4.99.17"/>
    </reaction>
</comment>
<sequence length="346" mass="39522">MRLSNFRYTLPKTKIADHPASPRDSCKLMVLNRRKKEIEHKVFEDIVSYFKKGDLLVVNNSRVFPAKIFGQKEKTDAKIEVFLLRVLNKEAGLWDVLVDPARKVRVGNKIYFDEDVVAEVVDNTTSRGRTIRFLNPEIDVFSLVERIGHVPLPPYFTRKPKESDKENYQTVYASQTGAVVAPMAGLHFTMPLLQKIQKIGVKILPVTLHPSLSTFNAIEVEDVSKHKMDSEYFNIPYQTAMEINETKINKTGRVIAVGTTTCRVLEANATVDGKIKFGRGWTDKFIYPPYQFKVTDALLTNFQQPETTLLMVVSAFAEHRLLMEAYKTAMKSDYQFLAYGDAMFIH</sequence>
<gene>
    <name evidence="5" type="primary">queA</name>
    <name evidence="6" type="ORF">ASB62_03360</name>
</gene>
<protein>
    <recommendedName>
        <fullName evidence="5">S-adenosylmethionine:tRNA ribosyltransferase-isomerase</fullName>
        <ecNumber evidence="5">2.4.99.17</ecNumber>
    </recommendedName>
    <alternativeName>
        <fullName evidence="5">Queuosine biosynthesis protein QueA</fullName>
    </alternativeName>
</protein>
<evidence type="ECO:0000256" key="5">
    <source>
        <dbReference type="HAMAP-Rule" id="MF_00113"/>
    </source>
</evidence>
<keyword evidence="7" id="KW-1185">Reference proteome</keyword>
<dbReference type="FunFam" id="2.40.10.240:FF:000002">
    <property type="entry name" value="S-adenosylmethionine:tRNA ribosyltransferase-isomerase"/>
    <property type="match status" value="1"/>
</dbReference>
<dbReference type="GO" id="GO:0005737">
    <property type="term" value="C:cytoplasm"/>
    <property type="evidence" value="ECO:0007669"/>
    <property type="project" value="UniProtKB-SubCell"/>
</dbReference>
<accession>A0A101JQN0</accession>
<dbReference type="Gene3D" id="2.40.10.240">
    <property type="entry name" value="QueA-like"/>
    <property type="match status" value="1"/>
</dbReference>
<dbReference type="SUPFAM" id="SSF111337">
    <property type="entry name" value="QueA-like"/>
    <property type="match status" value="1"/>
</dbReference>
<name>A0A101JQN0_CHLLI</name>
<dbReference type="GO" id="GO:0051075">
    <property type="term" value="F:S-adenosylmethionine:tRNA ribosyltransferase-isomerase activity"/>
    <property type="evidence" value="ECO:0007669"/>
    <property type="project" value="UniProtKB-EC"/>
</dbReference>
<proteinExistence type="inferred from homology"/>
<dbReference type="Pfam" id="PF02547">
    <property type="entry name" value="Queuosine_synth"/>
    <property type="match status" value="1"/>
</dbReference>
<evidence type="ECO:0000256" key="2">
    <source>
        <dbReference type="ARBA" id="ARBA00022679"/>
    </source>
</evidence>
<dbReference type="InterPro" id="IPR042119">
    <property type="entry name" value="QueA_dom2"/>
</dbReference>
<dbReference type="Gene3D" id="3.40.1780.10">
    <property type="entry name" value="QueA-like"/>
    <property type="match status" value="1"/>
</dbReference>
<dbReference type="UniPathway" id="UPA00392"/>
<comment type="subunit">
    <text evidence="5">Monomer.</text>
</comment>
<dbReference type="InterPro" id="IPR042118">
    <property type="entry name" value="QueA_dom1"/>
</dbReference>
<organism evidence="6 7">
    <name type="scientific">Chlorobium limicola</name>
    <dbReference type="NCBI Taxonomy" id="1092"/>
    <lineage>
        <taxon>Bacteria</taxon>
        <taxon>Pseudomonadati</taxon>
        <taxon>Chlorobiota</taxon>
        <taxon>Chlorobiia</taxon>
        <taxon>Chlorobiales</taxon>
        <taxon>Chlorobiaceae</taxon>
        <taxon>Chlorobium/Pelodictyon group</taxon>
        <taxon>Chlorobium</taxon>
    </lineage>
</organism>
<dbReference type="EC" id="2.4.99.17" evidence="5"/>
<keyword evidence="2 5" id="KW-0808">Transferase</keyword>
<evidence type="ECO:0000256" key="4">
    <source>
        <dbReference type="ARBA" id="ARBA00022785"/>
    </source>
</evidence>